<dbReference type="HOGENOM" id="CLU_2516531_0_0_1"/>
<evidence type="ECO:0000256" key="1">
    <source>
        <dbReference type="SAM" id="MobiDB-lite"/>
    </source>
</evidence>
<protein>
    <submittedName>
        <fullName evidence="2">Uncharacterized protein</fullName>
    </submittedName>
</protein>
<organism evidence="2">
    <name type="scientific">Oryza nivara</name>
    <name type="common">Indian wild rice</name>
    <name type="synonym">Oryza sativa f. spontanea</name>
    <dbReference type="NCBI Taxonomy" id="4536"/>
    <lineage>
        <taxon>Eukaryota</taxon>
        <taxon>Viridiplantae</taxon>
        <taxon>Streptophyta</taxon>
        <taxon>Embryophyta</taxon>
        <taxon>Tracheophyta</taxon>
        <taxon>Spermatophyta</taxon>
        <taxon>Magnoliopsida</taxon>
        <taxon>Liliopsida</taxon>
        <taxon>Poales</taxon>
        <taxon>Poaceae</taxon>
        <taxon>BOP clade</taxon>
        <taxon>Oryzoideae</taxon>
        <taxon>Oryzeae</taxon>
        <taxon>Oryzinae</taxon>
        <taxon>Oryza</taxon>
    </lineage>
</organism>
<accession>A0A0E0IFW5</accession>
<proteinExistence type="predicted"/>
<feature type="region of interest" description="Disordered" evidence="1">
    <location>
        <begin position="1"/>
        <end position="50"/>
    </location>
</feature>
<sequence>MQHQLQCSGEGAASASASQSASQSGDDSRHRRHGNCPDAGGLDGDEQDGHRWRRARAGVLDARELAARRRRHGARNGEVGRMMKG</sequence>
<keyword evidence="3" id="KW-1185">Reference proteome</keyword>
<dbReference type="Gramene" id="ONIVA08G26870.1">
    <property type="protein sequence ID" value="ONIVA08G26870.1"/>
    <property type="gene ID" value="ONIVA08G26870"/>
</dbReference>
<evidence type="ECO:0000313" key="3">
    <source>
        <dbReference type="Proteomes" id="UP000006591"/>
    </source>
</evidence>
<feature type="compositionally biased region" description="Low complexity" evidence="1">
    <location>
        <begin position="11"/>
        <end position="25"/>
    </location>
</feature>
<evidence type="ECO:0000313" key="2">
    <source>
        <dbReference type="EnsemblPlants" id="ONIVA08G26870.1"/>
    </source>
</evidence>
<name>A0A0E0IFW5_ORYNI</name>
<reference evidence="2" key="1">
    <citation type="submission" date="2015-04" db="UniProtKB">
        <authorList>
            <consortium name="EnsemblPlants"/>
        </authorList>
    </citation>
    <scope>IDENTIFICATION</scope>
    <source>
        <strain evidence="2">SL10</strain>
    </source>
</reference>
<dbReference type="AlphaFoldDB" id="A0A0E0IFW5"/>
<dbReference type="Proteomes" id="UP000006591">
    <property type="component" value="Chromosome 8"/>
</dbReference>
<dbReference type="EnsemblPlants" id="ONIVA08G26870.1">
    <property type="protein sequence ID" value="ONIVA08G26870.1"/>
    <property type="gene ID" value="ONIVA08G26870"/>
</dbReference>
<reference evidence="2" key="2">
    <citation type="submission" date="2018-04" db="EMBL/GenBank/DDBJ databases">
        <title>OnivRS2 (Oryza nivara Reference Sequence Version 2).</title>
        <authorList>
            <person name="Zhang J."/>
            <person name="Kudrna D."/>
            <person name="Lee S."/>
            <person name="Talag J."/>
            <person name="Rajasekar S."/>
            <person name="Welchert J."/>
            <person name="Hsing Y.-I."/>
            <person name="Wing R.A."/>
        </authorList>
    </citation>
    <scope>NUCLEOTIDE SEQUENCE [LARGE SCALE GENOMIC DNA]</scope>
    <source>
        <strain evidence="2">SL10</strain>
    </source>
</reference>